<dbReference type="InterPro" id="IPR050179">
    <property type="entry name" value="Trans_hexapeptide_repeat"/>
</dbReference>
<feature type="binding site" evidence="3">
    <location>
        <position position="61"/>
    </location>
    <ligand>
        <name>substrate</name>
    </ligand>
</feature>
<protein>
    <submittedName>
        <fullName evidence="5">Acetyltransferase</fullName>
    </submittedName>
</protein>
<dbReference type="OrthoDB" id="708224at2"/>
<organism evidence="5 6">
    <name type="scientific">Pontibacter actiniarum</name>
    <dbReference type="NCBI Taxonomy" id="323450"/>
    <lineage>
        <taxon>Bacteria</taxon>
        <taxon>Pseudomonadati</taxon>
        <taxon>Bacteroidota</taxon>
        <taxon>Cytophagia</taxon>
        <taxon>Cytophagales</taxon>
        <taxon>Hymenobacteraceae</taxon>
        <taxon>Pontibacter</taxon>
    </lineage>
</organism>
<dbReference type="InterPro" id="IPR020019">
    <property type="entry name" value="AcTrfase_PglD-like"/>
</dbReference>
<feature type="active site" description="Proton acceptor" evidence="2">
    <location>
        <position position="125"/>
    </location>
</feature>
<feature type="binding site" evidence="3">
    <location>
        <position position="134"/>
    </location>
    <ligand>
        <name>acetyl-CoA</name>
        <dbReference type="ChEBI" id="CHEBI:57288"/>
    </ligand>
</feature>
<comment type="similarity">
    <text evidence="1">Belongs to the transferase hexapeptide repeat family.</text>
</comment>
<evidence type="ECO:0000256" key="1">
    <source>
        <dbReference type="ARBA" id="ARBA00007274"/>
    </source>
</evidence>
<dbReference type="GO" id="GO:0016740">
    <property type="term" value="F:transferase activity"/>
    <property type="evidence" value="ECO:0007669"/>
    <property type="project" value="UniProtKB-KW"/>
</dbReference>
<dbReference type="RefSeq" id="WP_025607570.1">
    <property type="nucleotide sequence ID" value="NZ_CP021235.1"/>
</dbReference>
<reference evidence="6" key="1">
    <citation type="submission" date="2017-05" db="EMBL/GenBank/DDBJ databases">
        <authorList>
            <person name="Ray J."/>
            <person name="Price M."/>
            <person name="Deutschbauer A."/>
        </authorList>
    </citation>
    <scope>NUCLEOTIDE SEQUENCE [LARGE SCALE GENOMIC DNA]</scope>
    <source>
        <strain evidence="6">DSM 19842</strain>
    </source>
</reference>
<dbReference type="Gene3D" id="2.160.10.10">
    <property type="entry name" value="Hexapeptide repeat proteins"/>
    <property type="match status" value="1"/>
</dbReference>
<gene>
    <name evidence="5" type="ORF">CA264_12340</name>
</gene>
<dbReference type="STRING" id="709015.GCA_000472485_02499"/>
<feature type="site" description="Increases basicity of active site His" evidence="2">
    <location>
        <position position="126"/>
    </location>
</feature>
<keyword evidence="6" id="KW-1185">Reference proteome</keyword>
<evidence type="ECO:0000256" key="3">
    <source>
        <dbReference type="PIRSR" id="PIRSR620019-2"/>
    </source>
</evidence>
<keyword evidence="5" id="KW-0808">Transferase</keyword>
<dbReference type="SUPFAM" id="SSF51161">
    <property type="entry name" value="Trimeric LpxA-like enzymes"/>
    <property type="match status" value="1"/>
</dbReference>
<dbReference type="PANTHER" id="PTHR43300">
    <property type="entry name" value="ACETYLTRANSFERASE"/>
    <property type="match status" value="1"/>
</dbReference>
<dbReference type="InterPro" id="IPR001451">
    <property type="entry name" value="Hexapep"/>
</dbReference>
<accession>A0A1X9YTC0</accession>
<dbReference type="InterPro" id="IPR041561">
    <property type="entry name" value="PglD_N"/>
</dbReference>
<sequence length="198" mass="20687">MYLYGASGHAKVIIDILRGIDVSVAGLFDDNPDLKQLSGLPVLGKYKAEQQLDLPLIISIGHNQIRQKIAQQLKVNFGQAIDKTAILSPTATVGKGTVVMQGAILQAEVQVGEHAIVNTGARVDHDCIVGDFAHISPGAVLCGNVQIGEGTWIGAGAVVIPGVKIGKWCKVGAGAVVLRDLPDHVVAVGNPAKIIKHC</sequence>
<proteinExistence type="inferred from homology"/>
<evidence type="ECO:0000313" key="5">
    <source>
        <dbReference type="EMBL" id="ARS36156.1"/>
    </source>
</evidence>
<dbReference type="EMBL" id="CP021235">
    <property type="protein sequence ID" value="ARS36156.1"/>
    <property type="molecule type" value="Genomic_DNA"/>
</dbReference>
<dbReference type="Pfam" id="PF17836">
    <property type="entry name" value="PglD_N"/>
    <property type="match status" value="1"/>
</dbReference>
<dbReference type="PANTHER" id="PTHR43300:SF7">
    <property type="entry name" value="UDP-N-ACETYLBACILLOSAMINE N-ACETYLTRANSFERASE"/>
    <property type="match status" value="1"/>
</dbReference>
<dbReference type="Proteomes" id="UP000266292">
    <property type="component" value="Chromosome"/>
</dbReference>
<dbReference type="AlphaFoldDB" id="A0A1X9YTC0"/>
<evidence type="ECO:0000313" key="6">
    <source>
        <dbReference type="Proteomes" id="UP000266292"/>
    </source>
</evidence>
<evidence type="ECO:0000259" key="4">
    <source>
        <dbReference type="Pfam" id="PF17836"/>
    </source>
</evidence>
<dbReference type="KEGG" id="pact:CA264_12340"/>
<dbReference type="Gene3D" id="3.40.50.20">
    <property type="match status" value="1"/>
</dbReference>
<dbReference type="Pfam" id="PF00132">
    <property type="entry name" value="Hexapep"/>
    <property type="match status" value="1"/>
</dbReference>
<dbReference type="NCBIfam" id="TIGR03570">
    <property type="entry name" value="NeuD_NnaD"/>
    <property type="match status" value="1"/>
</dbReference>
<name>A0A1X9YTC0_9BACT</name>
<evidence type="ECO:0000256" key="2">
    <source>
        <dbReference type="PIRSR" id="PIRSR620019-1"/>
    </source>
</evidence>
<feature type="binding site" evidence="3">
    <location>
        <begin position="7"/>
        <end position="9"/>
    </location>
    <ligand>
        <name>substrate</name>
    </ligand>
</feature>
<dbReference type="InterPro" id="IPR011004">
    <property type="entry name" value="Trimer_LpxA-like_sf"/>
</dbReference>
<dbReference type="CDD" id="cd03360">
    <property type="entry name" value="LbH_AT_putative"/>
    <property type="match status" value="1"/>
</dbReference>
<feature type="domain" description="PglD N-terminal" evidence="4">
    <location>
        <begin position="2"/>
        <end position="73"/>
    </location>
</feature>